<sequence length="377" mass="42856">MNNPILGGPLLPGSAAGFDSSVNQLHPHFRSIAAAAPSTAGLDPDHQIGSLFAPSSGTTATSDDEDHFPAPAGDENDHESHSLPASEAGGSKKASPWQRMKWTDEIVRLLISVVAYVGDHDDGALETFDGSSAAKRKHGATLQKKGKWKTVSRLMLEKGCYVSPQQCEDKFNDLNKRYKRLNEILGRGTTCQVVENPLLLDSMHHISPKAKDDVCPVPKLAPPSSLMEDEEEDEDEGNDIGDHDEWSYELGKKGYESFRVEIDGVLRDTTKSPWEQWEWFKRRALQLEEERVDVEAEALELEKRHFKWQRFRSKKDWELERLRLENDRLRLENECMILQVRQKELELDIRWSRDPLDSSGRRMEGEQVRDPMELVML</sequence>
<proteinExistence type="predicted"/>
<dbReference type="PANTHER" id="PTHR46327">
    <property type="entry name" value="F16F4.11 PROTEIN-RELATED"/>
    <property type="match status" value="1"/>
</dbReference>
<feature type="compositionally biased region" description="Acidic residues" evidence="2">
    <location>
        <begin position="227"/>
        <end position="239"/>
    </location>
</feature>
<dbReference type="Proteomes" id="UP000012960">
    <property type="component" value="Unplaced"/>
</dbReference>
<keyword evidence="5" id="KW-1185">Reference proteome</keyword>
<dbReference type="InterPro" id="IPR044822">
    <property type="entry name" value="Myb_DNA-bind_4"/>
</dbReference>
<name>A0A804KPK0_MUSAM</name>
<evidence type="ECO:0000313" key="5">
    <source>
        <dbReference type="Proteomes" id="UP000012960"/>
    </source>
</evidence>
<protein>
    <recommendedName>
        <fullName evidence="3">Myb/SANT-like DNA-binding domain-containing protein</fullName>
    </recommendedName>
</protein>
<evidence type="ECO:0000256" key="1">
    <source>
        <dbReference type="SAM" id="Coils"/>
    </source>
</evidence>
<dbReference type="AlphaFoldDB" id="A0A804KPK0"/>
<organism evidence="4 5">
    <name type="scientific">Musa acuminata subsp. malaccensis</name>
    <name type="common">Wild banana</name>
    <name type="synonym">Musa malaccensis</name>
    <dbReference type="NCBI Taxonomy" id="214687"/>
    <lineage>
        <taxon>Eukaryota</taxon>
        <taxon>Viridiplantae</taxon>
        <taxon>Streptophyta</taxon>
        <taxon>Embryophyta</taxon>
        <taxon>Tracheophyta</taxon>
        <taxon>Spermatophyta</taxon>
        <taxon>Magnoliopsida</taxon>
        <taxon>Liliopsida</taxon>
        <taxon>Zingiberales</taxon>
        <taxon>Musaceae</taxon>
        <taxon>Musa</taxon>
    </lineage>
</organism>
<feature type="region of interest" description="Disordered" evidence="2">
    <location>
        <begin position="37"/>
        <end position="97"/>
    </location>
</feature>
<reference evidence="4" key="1">
    <citation type="submission" date="2021-05" db="UniProtKB">
        <authorList>
            <consortium name="EnsemblPlants"/>
        </authorList>
    </citation>
    <scope>IDENTIFICATION</scope>
    <source>
        <strain evidence="4">subsp. malaccensis</strain>
    </source>
</reference>
<accession>A0A804KPK0</accession>
<dbReference type="EnsemblPlants" id="Ma09_t28200.2">
    <property type="protein sequence ID" value="Ma09_p28200.2"/>
    <property type="gene ID" value="Ma09_g28200"/>
</dbReference>
<evidence type="ECO:0000313" key="4">
    <source>
        <dbReference type="EnsemblPlants" id="Ma09_p28200.2"/>
    </source>
</evidence>
<dbReference type="PANTHER" id="PTHR46327:SF9">
    <property type="entry name" value="MYB_SANT-LIKE DNA-BINDING DOMAIN-CONTAINING PROTEIN"/>
    <property type="match status" value="1"/>
</dbReference>
<feature type="domain" description="Myb/SANT-like DNA-binding" evidence="3">
    <location>
        <begin position="99"/>
        <end position="195"/>
    </location>
</feature>
<evidence type="ECO:0000259" key="3">
    <source>
        <dbReference type="Pfam" id="PF13837"/>
    </source>
</evidence>
<dbReference type="Pfam" id="PF13837">
    <property type="entry name" value="Myb_DNA-bind_4"/>
    <property type="match status" value="1"/>
</dbReference>
<feature type="coiled-coil region" evidence="1">
    <location>
        <begin position="282"/>
        <end position="348"/>
    </location>
</feature>
<dbReference type="Gramene" id="Ma09_t28200.2">
    <property type="protein sequence ID" value="Ma09_p28200.2"/>
    <property type="gene ID" value="Ma09_g28200"/>
</dbReference>
<feature type="region of interest" description="Disordered" evidence="2">
    <location>
        <begin position="214"/>
        <end position="243"/>
    </location>
</feature>
<dbReference type="Gene3D" id="1.10.10.60">
    <property type="entry name" value="Homeodomain-like"/>
    <property type="match status" value="1"/>
</dbReference>
<keyword evidence="1" id="KW-0175">Coiled coil</keyword>
<evidence type="ECO:0000256" key="2">
    <source>
        <dbReference type="SAM" id="MobiDB-lite"/>
    </source>
</evidence>